<comment type="caution">
    <text evidence="1">The sequence shown here is derived from an EMBL/GenBank/DDBJ whole genome shotgun (WGS) entry which is preliminary data.</text>
</comment>
<gene>
    <name evidence="1" type="ORF">MMIC_P0001</name>
</gene>
<reference evidence="1 2" key="1">
    <citation type="journal article" date="2017" name="Arch. Microbiol.">
        <title>Mariprofundus micogutta sp. nov., a novel iron-oxidizing zetaproteobacterium isolated from a deep-sea hydrothermal field at the Bayonnaise knoll of the Izu-Ogasawara arc, and a description of Mariprofundales ord. nov. and Zetaproteobacteria classis nov.</title>
        <authorList>
            <person name="Makita H."/>
            <person name="Tanaka E."/>
            <person name="Mitsunobu S."/>
            <person name="Miyazaki M."/>
            <person name="Nunoura T."/>
            <person name="Uematsu K."/>
            <person name="Takaki Y."/>
            <person name="Nishi S."/>
            <person name="Shimamura S."/>
            <person name="Takai K."/>
        </authorList>
    </citation>
    <scope>NUCLEOTIDE SEQUENCE [LARGE SCALE GENOMIC DNA]</scope>
    <source>
        <strain evidence="1 2">ET2</strain>
    </source>
</reference>
<dbReference type="Gene3D" id="1.20.120.10">
    <property type="entry name" value="Cytochrome c/b562"/>
    <property type="match status" value="1"/>
</dbReference>
<evidence type="ECO:0000313" key="1">
    <source>
        <dbReference type="EMBL" id="GAV19073.1"/>
    </source>
</evidence>
<dbReference type="EMBL" id="BDFD01000001">
    <property type="protein sequence ID" value="GAV19073.1"/>
    <property type="molecule type" value="Genomic_DNA"/>
</dbReference>
<dbReference type="GO" id="GO:0005506">
    <property type="term" value="F:iron ion binding"/>
    <property type="evidence" value="ECO:0007669"/>
    <property type="project" value="InterPro"/>
</dbReference>
<protein>
    <recommendedName>
        <fullName evidence="3">Cytochrome C</fullName>
    </recommendedName>
</protein>
<proteinExistence type="predicted"/>
<dbReference type="RefSeq" id="WP_227819269.1">
    <property type="nucleotide sequence ID" value="NZ_BDFD01000001.1"/>
</dbReference>
<accession>A0A1L8CJI7</accession>
<dbReference type="GO" id="GO:0022900">
    <property type="term" value="P:electron transport chain"/>
    <property type="evidence" value="ECO:0007669"/>
    <property type="project" value="InterPro"/>
</dbReference>
<dbReference type="GO" id="GO:0009055">
    <property type="term" value="F:electron transfer activity"/>
    <property type="evidence" value="ECO:0007669"/>
    <property type="project" value="InterPro"/>
</dbReference>
<dbReference type="GO" id="GO:0020037">
    <property type="term" value="F:heme binding"/>
    <property type="evidence" value="ECO:0007669"/>
    <property type="project" value="InterPro"/>
</dbReference>
<name>A0A1L8CJI7_9PROT</name>
<dbReference type="STRING" id="1921010.MMIC_P0001"/>
<evidence type="ECO:0008006" key="3">
    <source>
        <dbReference type="Google" id="ProtNLM"/>
    </source>
</evidence>
<dbReference type="AlphaFoldDB" id="A0A1L8CJI7"/>
<sequence>MMNQTGDSRISLGLGPEQKQHQLANMRSHLKAVQSIIGLISAEQFDEASKVAHNQLGLTPEMEQMCNMFTNDDFKSLGLAFHQSADDLGEVLKSKNLNHSLKALHTTMNYCISCHATFRQ</sequence>
<keyword evidence="2" id="KW-1185">Reference proteome</keyword>
<dbReference type="Proteomes" id="UP000231632">
    <property type="component" value="Unassembled WGS sequence"/>
</dbReference>
<dbReference type="SUPFAM" id="SSF47175">
    <property type="entry name" value="Cytochromes"/>
    <property type="match status" value="1"/>
</dbReference>
<dbReference type="InterPro" id="IPR010980">
    <property type="entry name" value="Cyt_c/b562"/>
</dbReference>
<evidence type="ECO:0000313" key="2">
    <source>
        <dbReference type="Proteomes" id="UP000231632"/>
    </source>
</evidence>
<organism evidence="1 2">
    <name type="scientific">Mariprofundus micogutta</name>
    <dbReference type="NCBI Taxonomy" id="1921010"/>
    <lineage>
        <taxon>Bacteria</taxon>
        <taxon>Pseudomonadati</taxon>
        <taxon>Pseudomonadota</taxon>
        <taxon>Candidatius Mariprofundia</taxon>
        <taxon>Mariprofundales</taxon>
        <taxon>Mariprofundaceae</taxon>
        <taxon>Mariprofundus</taxon>
    </lineage>
</organism>